<dbReference type="AlphaFoldDB" id="A0AAQ4D862"/>
<name>A0AAQ4D862_AMBAM</name>
<feature type="chain" id="PRO_5042909860" description="Secreted protein" evidence="2">
    <location>
        <begin position="21"/>
        <end position="88"/>
    </location>
</feature>
<comment type="caution">
    <text evidence="3">The sequence shown here is derived from an EMBL/GenBank/DDBJ whole genome shotgun (WGS) entry which is preliminary data.</text>
</comment>
<feature type="signal peptide" evidence="2">
    <location>
        <begin position="1"/>
        <end position="20"/>
    </location>
</feature>
<evidence type="ECO:0000313" key="3">
    <source>
        <dbReference type="EMBL" id="KAK8758652.1"/>
    </source>
</evidence>
<evidence type="ECO:0000256" key="2">
    <source>
        <dbReference type="SAM" id="SignalP"/>
    </source>
</evidence>
<reference evidence="3 4" key="1">
    <citation type="journal article" date="2023" name="Arcadia Sci">
        <title>De novo assembly of a long-read Amblyomma americanum tick genome.</title>
        <authorList>
            <person name="Chou S."/>
            <person name="Poskanzer K.E."/>
            <person name="Rollins M."/>
            <person name="Thuy-Boun P.S."/>
        </authorList>
    </citation>
    <scope>NUCLEOTIDE SEQUENCE [LARGE SCALE GENOMIC DNA]</scope>
    <source>
        <strain evidence="3">F_SG_1</strain>
        <tissue evidence="3">Salivary glands</tissue>
    </source>
</reference>
<evidence type="ECO:0000313" key="4">
    <source>
        <dbReference type="Proteomes" id="UP001321473"/>
    </source>
</evidence>
<accession>A0AAQ4D862</accession>
<evidence type="ECO:0000256" key="1">
    <source>
        <dbReference type="SAM" id="MobiDB-lite"/>
    </source>
</evidence>
<dbReference type="Proteomes" id="UP001321473">
    <property type="component" value="Unassembled WGS sequence"/>
</dbReference>
<evidence type="ECO:0008006" key="5">
    <source>
        <dbReference type="Google" id="ProtNLM"/>
    </source>
</evidence>
<organism evidence="3 4">
    <name type="scientific">Amblyomma americanum</name>
    <name type="common">Lone star tick</name>
    <dbReference type="NCBI Taxonomy" id="6943"/>
    <lineage>
        <taxon>Eukaryota</taxon>
        <taxon>Metazoa</taxon>
        <taxon>Ecdysozoa</taxon>
        <taxon>Arthropoda</taxon>
        <taxon>Chelicerata</taxon>
        <taxon>Arachnida</taxon>
        <taxon>Acari</taxon>
        <taxon>Parasitiformes</taxon>
        <taxon>Ixodida</taxon>
        <taxon>Ixodoidea</taxon>
        <taxon>Ixodidae</taxon>
        <taxon>Amblyomminae</taxon>
        <taxon>Amblyomma</taxon>
    </lineage>
</organism>
<proteinExistence type="predicted"/>
<sequence length="88" mass="9240">MKSTALFASVLWALIVASECQPRPPPGRQCPLWCAPGALPGSQCAPGCTCGQRQNHIQRRLLPCTPSPLAGRSPSPPRRPPSTNIAAG</sequence>
<dbReference type="EMBL" id="JARKHS020033854">
    <property type="protein sequence ID" value="KAK8758652.1"/>
    <property type="molecule type" value="Genomic_DNA"/>
</dbReference>
<gene>
    <name evidence="3" type="ORF">V5799_003715</name>
</gene>
<keyword evidence="2" id="KW-0732">Signal</keyword>
<feature type="region of interest" description="Disordered" evidence="1">
    <location>
        <begin position="64"/>
        <end position="88"/>
    </location>
</feature>
<keyword evidence="4" id="KW-1185">Reference proteome</keyword>
<protein>
    <recommendedName>
        <fullName evidence="5">Secreted protein</fullName>
    </recommendedName>
</protein>